<name>A0A319EXB9_ASPSB</name>
<evidence type="ECO:0000256" key="2">
    <source>
        <dbReference type="SAM" id="Phobius"/>
    </source>
</evidence>
<feature type="transmembrane region" description="Helical" evidence="2">
    <location>
        <begin position="27"/>
        <end position="47"/>
    </location>
</feature>
<feature type="compositionally biased region" description="Low complexity" evidence="1">
    <location>
        <begin position="91"/>
        <end position="104"/>
    </location>
</feature>
<sequence length="221" mass="23250">MSNSSAETDTPSNIPPYTPMTSLGHELGVLFGFLSACFVVMAVYVYFWRAAEHREEHAQALRREMLLNRGIHHGRGGIHEKMMNQATTATTTTTITSSSSTAAAHNQQQPLPGSEIGVAVTTGIGSAMEIGSPSLGPARMINLHRNRNKDQIQGNSRYGGGGGGGGDADEGVEMDADVGVEMDVLGFLQHGHGNGHGHGLVQQGYAHAQGQGQGQGQGYGR</sequence>
<proteinExistence type="predicted"/>
<dbReference type="AlphaFoldDB" id="A0A319EXB9"/>
<organism evidence="3 4">
    <name type="scientific">Aspergillus sclerotiicarbonarius (strain CBS 121057 / IBT 28362)</name>
    <dbReference type="NCBI Taxonomy" id="1448318"/>
    <lineage>
        <taxon>Eukaryota</taxon>
        <taxon>Fungi</taxon>
        <taxon>Dikarya</taxon>
        <taxon>Ascomycota</taxon>
        <taxon>Pezizomycotina</taxon>
        <taxon>Eurotiomycetes</taxon>
        <taxon>Eurotiomycetidae</taxon>
        <taxon>Eurotiales</taxon>
        <taxon>Aspergillaceae</taxon>
        <taxon>Aspergillus</taxon>
        <taxon>Aspergillus subgen. Circumdati</taxon>
    </lineage>
</organism>
<dbReference type="OrthoDB" id="3436553at2759"/>
<keyword evidence="2" id="KW-1133">Transmembrane helix</keyword>
<protein>
    <submittedName>
        <fullName evidence="3">Uncharacterized protein</fullName>
    </submittedName>
</protein>
<gene>
    <name evidence="3" type="ORF">BO78DRAFT_418447</name>
</gene>
<dbReference type="STRING" id="1448318.A0A319EXB9"/>
<evidence type="ECO:0000313" key="4">
    <source>
        <dbReference type="Proteomes" id="UP000248423"/>
    </source>
</evidence>
<evidence type="ECO:0000256" key="1">
    <source>
        <dbReference type="SAM" id="MobiDB-lite"/>
    </source>
</evidence>
<keyword evidence="2" id="KW-0812">Transmembrane</keyword>
<feature type="compositionally biased region" description="Gly residues" evidence="1">
    <location>
        <begin position="157"/>
        <end position="166"/>
    </location>
</feature>
<keyword evidence="4" id="KW-1185">Reference proteome</keyword>
<keyword evidence="2" id="KW-0472">Membrane</keyword>
<feature type="region of interest" description="Disordered" evidence="1">
    <location>
        <begin position="91"/>
        <end position="113"/>
    </location>
</feature>
<reference evidence="3 4" key="1">
    <citation type="submission" date="2018-02" db="EMBL/GenBank/DDBJ databases">
        <title>The genomes of Aspergillus section Nigri reveals drivers in fungal speciation.</title>
        <authorList>
            <consortium name="DOE Joint Genome Institute"/>
            <person name="Vesth T.C."/>
            <person name="Nybo J."/>
            <person name="Theobald S."/>
            <person name="Brandl J."/>
            <person name="Frisvad J.C."/>
            <person name="Nielsen K.F."/>
            <person name="Lyhne E.K."/>
            <person name="Kogle M.E."/>
            <person name="Kuo A."/>
            <person name="Riley R."/>
            <person name="Clum A."/>
            <person name="Nolan M."/>
            <person name="Lipzen A."/>
            <person name="Salamov A."/>
            <person name="Henrissat B."/>
            <person name="Wiebenga A."/>
            <person name="De vries R.P."/>
            <person name="Grigoriev I.V."/>
            <person name="Mortensen U.H."/>
            <person name="Andersen M.R."/>
            <person name="Baker S.E."/>
        </authorList>
    </citation>
    <scope>NUCLEOTIDE SEQUENCE [LARGE SCALE GENOMIC DNA]</scope>
    <source>
        <strain evidence="3 4">CBS 121057</strain>
    </source>
</reference>
<accession>A0A319EXB9</accession>
<dbReference type="EMBL" id="KZ826347">
    <property type="protein sequence ID" value="PYI06799.1"/>
    <property type="molecule type" value="Genomic_DNA"/>
</dbReference>
<dbReference type="Proteomes" id="UP000248423">
    <property type="component" value="Unassembled WGS sequence"/>
</dbReference>
<feature type="region of interest" description="Disordered" evidence="1">
    <location>
        <begin position="147"/>
        <end position="172"/>
    </location>
</feature>
<evidence type="ECO:0000313" key="3">
    <source>
        <dbReference type="EMBL" id="PYI06799.1"/>
    </source>
</evidence>
<dbReference type="VEuPathDB" id="FungiDB:BO78DRAFT_418447"/>